<evidence type="ECO:0000313" key="1">
    <source>
        <dbReference type="EMBL" id="KAJ8388112.1"/>
    </source>
</evidence>
<dbReference type="Proteomes" id="UP001221898">
    <property type="component" value="Unassembled WGS sequence"/>
</dbReference>
<proteinExistence type="predicted"/>
<keyword evidence="2" id="KW-1185">Reference proteome</keyword>
<organism evidence="1 2">
    <name type="scientific">Aldrovandia affinis</name>
    <dbReference type="NCBI Taxonomy" id="143900"/>
    <lineage>
        <taxon>Eukaryota</taxon>
        <taxon>Metazoa</taxon>
        <taxon>Chordata</taxon>
        <taxon>Craniata</taxon>
        <taxon>Vertebrata</taxon>
        <taxon>Euteleostomi</taxon>
        <taxon>Actinopterygii</taxon>
        <taxon>Neopterygii</taxon>
        <taxon>Teleostei</taxon>
        <taxon>Notacanthiformes</taxon>
        <taxon>Halosauridae</taxon>
        <taxon>Aldrovandia</taxon>
    </lineage>
</organism>
<name>A0AAD7RPW6_9TELE</name>
<dbReference type="EMBL" id="JAINUG010000201">
    <property type="protein sequence ID" value="KAJ8388112.1"/>
    <property type="molecule type" value="Genomic_DNA"/>
</dbReference>
<sequence>MSKVAEPRVRPPAAAVLFISEFTTDIQHVAGKSNLVADCLSRAVVGAVQLGLDYSHMATDQASDPTVQTLKTMDTGLRLEEVAFGDTGPLSCVTFPRVNLGRWSLSAGGARV</sequence>
<comment type="caution">
    <text evidence="1">The sequence shown here is derived from an EMBL/GenBank/DDBJ whole genome shotgun (WGS) entry which is preliminary data.</text>
</comment>
<protein>
    <submittedName>
        <fullName evidence="1">Uncharacterized protein</fullName>
    </submittedName>
</protein>
<accession>A0AAD7RPW6</accession>
<evidence type="ECO:0000313" key="2">
    <source>
        <dbReference type="Proteomes" id="UP001221898"/>
    </source>
</evidence>
<reference evidence="1" key="1">
    <citation type="journal article" date="2023" name="Science">
        <title>Genome structures resolve the early diversification of teleost fishes.</title>
        <authorList>
            <person name="Parey E."/>
            <person name="Louis A."/>
            <person name="Montfort J."/>
            <person name="Bouchez O."/>
            <person name="Roques C."/>
            <person name="Iampietro C."/>
            <person name="Lluch J."/>
            <person name="Castinel A."/>
            <person name="Donnadieu C."/>
            <person name="Desvignes T."/>
            <person name="Floi Bucao C."/>
            <person name="Jouanno E."/>
            <person name="Wen M."/>
            <person name="Mejri S."/>
            <person name="Dirks R."/>
            <person name="Jansen H."/>
            <person name="Henkel C."/>
            <person name="Chen W.J."/>
            <person name="Zahm M."/>
            <person name="Cabau C."/>
            <person name="Klopp C."/>
            <person name="Thompson A.W."/>
            <person name="Robinson-Rechavi M."/>
            <person name="Braasch I."/>
            <person name="Lecointre G."/>
            <person name="Bobe J."/>
            <person name="Postlethwait J.H."/>
            <person name="Berthelot C."/>
            <person name="Roest Crollius H."/>
            <person name="Guiguen Y."/>
        </authorList>
    </citation>
    <scope>NUCLEOTIDE SEQUENCE</scope>
    <source>
        <strain evidence="1">NC1722</strain>
    </source>
</reference>
<dbReference type="AlphaFoldDB" id="A0AAD7RPW6"/>
<gene>
    <name evidence="1" type="ORF">AAFF_G00147300</name>
</gene>